<name>A0A8J2NKY0_9HEXA</name>
<evidence type="ECO:0000256" key="1">
    <source>
        <dbReference type="SAM" id="MobiDB-lite"/>
    </source>
</evidence>
<accession>A0A8J2NKY0</accession>
<reference evidence="3" key="1">
    <citation type="submission" date="2021-06" db="EMBL/GenBank/DDBJ databases">
        <authorList>
            <person name="Hodson N. C."/>
            <person name="Mongue J. A."/>
            <person name="Jaron S. K."/>
        </authorList>
    </citation>
    <scope>NUCLEOTIDE SEQUENCE</scope>
</reference>
<gene>
    <name evidence="3" type="ORF">AFUS01_LOCUS3215</name>
</gene>
<dbReference type="Proteomes" id="UP000708208">
    <property type="component" value="Unassembled WGS sequence"/>
</dbReference>
<comment type="caution">
    <text evidence="3">The sequence shown here is derived from an EMBL/GenBank/DDBJ whole genome shotgun (WGS) entry which is preliminary data.</text>
</comment>
<organism evidence="3 4">
    <name type="scientific">Allacma fusca</name>
    <dbReference type="NCBI Taxonomy" id="39272"/>
    <lineage>
        <taxon>Eukaryota</taxon>
        <taxon>Metazoa</taxon>
        <taxon>Ecdysozoa</taxon>
        <taxon>Arthropoda</taxon>
        <taxon>Hexapoda</taxon>
        <taxon>Collembola</taxon>
        <taxon>Symphypleona</taxon>
        <taxon>Sminthuridae</taxon>
        <taxon>Allacma</taxon>
    </lineage>
</organism>
<evidence type="ECO:0000313" key="4">
    <source>
        <dbReference type="Proteomes" id="UP000708208"/>
    </source>
</evidence>
<proteinExistence type="predicted"/>
<dbReference type="Pfam" id="PF00168">
    <property type="entry name" value="C2"/>
    <property type="match status" value="2"/>
</dbReference>
<dbReference type="GO" id="GO:0071277">
    <property type="term" value="P:cellular response to calcium ion"/>
    <property type="evidence" value="ECO:0007669"/>
    <property type="project" value="TreeGrafter"/>
</dbReference>
<dbReference type="InterPro" id="IPR010734">
    <property type="entry name" value="Copine_C"/>
</dbReference>
<sequence length="421" mass="46337">MTKFLSMANKTKVAATMGGDGRRGGRRQLDAWVPGTAGNTTSTVEISISCRNLLNKDLLSKSDPLCVVYNRPPGSKSWVPFKRTEVIDDDLNPDFVTKVVMDYRFEQVQALRFEIYDIDSHAAKLSKQDILGFVETNLGQIASAGEEGMTLELNSTTHVVATNPNQVRREPQTIILIAEELASEKDEILLKIAGNSCGSWSGCLPPRSYFCVSKLNDAGKWIVVYRSKIARGSNPTYQPMKISCRSLCNGDLDRELKIDIYQRKFSGKLVSVGYLSISVNKLLKAGQERQPLLTPNGQSAKSGLRVLSCAMTPISTFLDFIQSGTQIHCCFAIDFTCSNGDPTDNQSLHYISNISSQPNPYEQAIQAVGNILKEYDSASLFPTYGFGARIPPKGEISHNFFVTLTKSPNCCSVPGVLEAYR</sequence>
<dbReference type="PANTHER" id="PTHR10857">
    <property type="entry name" value="COPINE"/>
    <property type="match status" value="1"/>
</dbReference>
<feature type="domain" description="C2" evidence="2">
    <location>
        <begin position="23"/>
        <end position="151"/>
    </location>
</feature>
<feature type="region of interest" description="Disordered" evidence="1">
    <location>
        <begin position="15"/>
        <end position="34"/>
    </location>
</feature>
<dbReference type="CDD" id="cd04048">
    <property type="entry name" value="C2A_Copine"/>
    <property type="match status" value="1"/>
</dbReference>
<dbReference type="PANTHER" id="PTHR10857:SF106">
    <property type="entry name" value="C2 DOMAIN-CONTAINING PROTEIN"/>
    <property type="match status" value="1"/>
</dbReference>
<dbReference type="EMBL" id="CAJVCH010019214">
    <property type="protein sequence ID" value="CAG7687278.1"/>
    <property type="molecule type" value="Genomic_DNA"/>
</dbReference>
<dbReference type="SMART" id="SM00239">
    <property type="entry name" value="C2"/>
    <property type="match status" value="2"/>
</dbReference>
<evidence type="ECO:0000313" key="3">
    <source>
        <dbReference type="EMBL" id="CAG7687278.1"/>
    </source>
</evidence>
<dbReference type="PROSITE" id="PS50004">
    <property type="entry name" value="C2"/>
    <property type="match status" value="1"/>
</dbReference>
<evidence type="ECO:0000259" key="2">
    <source>
        <dbReference type="PROSITE" id="PS50004"/>
    </source>
</evidence>
<keyword evidence="4" id="KW-1185">Reference proteome</keyword>
<dbReference type="AlphaFoldDB" id="A0A8J2NKY0"/>
<dbReference type="GO" id="GO:0005544">
    <property type="term" value="F:calcium-dependent phospholipid binding"/>
    <property type="evidence" value="ECO:0007669"/>
    <property type="project" value="InterPro"/>
</dbReference>
<protein>
    <recommendedName>
        <fullName evidence="2">C2 domain-containing protein</fullName>
    </recommendedName>
</protein>
<dbReference type="Pfam" id="PF07002">
    <property type="entry name" value="Copine"/>
    <property type="match status" value="1"/>
</dbReference>
<dbReference type="OrthoDB" id="5855668at2759"/>
<dbReference type="InterPro" id="IPR045052">
    <property type="entry name" value="Copine"/>
</dbReference>
<dbReference type="GO" id="GO:0005886">
    <property type="term" value="C:plasma membrane"/>
    <property type="evidence" value="ECO:0007669"/>
    <property type="project" value="TreeGrafter"/>
</dbReference>
<dbReference type="InterPro" id="IPR000008">
    <property type="entry name" value="C2_dom"/>
</dbReference>
<dbReference type="FunFam" id="2.60.40.150:FF:000099">
    <property type="entry name" value="Copine 3"/>
    <property type="match status" value="1"/>
</dbReference>
<feature type="compositionally biased region" description="Basic and acidic residues" evidence="1">
    <location>
        <begin position="20"/>
        <end position="29"/>
    </location>
</feature>